<name>S7USY2_9BACT</name>
<evidence type="ECO:0000313" key="2">
    <source>
        <dbReference type="EMBL" id="EPR35413.1"/>
    </source>
</evidence>
<gene>
    <name evidence="2" type="ORF">dsat_2114</name>
</gene>
<feature type="coiled-coil region" evidence="1">
    <location>
        <begin position="157"/>
        <end position="195"/>
    </location>
</feature>
<dbReference type="EMBL" id="ATHI01000004">
    <property type="protein sequence ID" value="EPR35413.1"/>
    <property type="molecule type" value="Genomic_DNA"/>
</dbReference>
<dbReference type="PATRIC" id="fig|1121439.3.peg.501"/>
<keyword evidence="3" id="KW-1185">Reference proteome</keyword>
<dbReference type="AlphaFoldDB" id="S7USY2"/>
<dbReference type="RefSeq" id="WP_020886000.1">
    <property type="nucleotide sequence ID" value="NZ_ATHI01000004.1"/>
</dbReference>
<proteinExistence type="predicted"/>
<dbReference type="STRING" id="1121439.dsat_2114"/>
<comment type="caution">
    <text evidence="2">The sequence shown here is derived from an EMBL/GenBank/DDBJ whole genome shotgun (WGS) entry which is preliminary data.</text>
</comment>
<protein>
    <recommendedName>
        <fullName evidence="4">Tail fiber protein</fullName>
    </recommendedName>
</protein>
<keyword evidence="1" id="KW-0175">Coiled coil</keyword>
<organism evidence="2 3">
    <name type="scientific">Alkalidesulfovibrio alkalitolerans DSM 16529</name>
    <dbReference type="NCBI Taxonomy" id="1121439"/>
    <lineage>
        <taxon>Bacteria</taxon>
        <taxon>Pseudomonadati</taxon>
        <taxon>Thermodesulfobacteriota</taxon>
        <taxon>Desulfovibrionia</taxon>
        <taxon>Desulfovibrionales</taxon>
        <taxon>Desulfovibrionaceae</taxon>
        <taxon>Alkalidesulfovibrio</taxon>
    </lineage>
</organism>
<dbReference type="eggNOG" id="ENOG5032Z5M">
    <property type="taxonomic scope" value="Bacteria"/>
</dbReference>
<accession>S7USY2</accession>
<reference evidence="2 3" key="1">
    <citation type="journal article" date="2013" name="Genome Announc.">
        <title>Draft genome sequences for three mercury-methylating, sulfate-reducing bacteria.</title>
        <authorList>
            <person name="Brown S.D."/>
            <person name="Hurt R.A.Jr."/>
            <person name="Gilmour C.C."/>
            <person name="Elias D.A."/>
        </authorList>
    </citation>
    <scope>NUCLEOTIDE SEQUENCE [LARGE SCALE GENOMIC DNA]</scope>
    <source>
        <strain evidence="2 3">DSM 16529</strain>
    </source>
</reference>
<evidence type="ECO:0000313" key="3">
    <source>
        <dbReference type="Proteomes" id="UP000014975"/>
    </source>
</evidence>
<evidence type="ECO:0000256" key="1">
    <source>
        <dbReference type="SAM" id="Coils"/>
    </source>
</evidence>
<dbReference type="Proteomes" id="UP000014975">
    <property type="component" value="Unassembled WGS sequence"/>
</dbReference>
<dbReference type="OrthoDB" id="5453447at2"/>
<sequence>MTITSTSSRVQYAANGAATIWPVPFAFHGPDDLAVHLSNSDGSTPQALQQGIDYGVTGGDGEIGAVVCPISGFPHPEGKLITVTRAVNLTQDLDLVNLDGFDAELIERQFDRSRMIDQQLQEQIDRCIKAPVTNPGALTFEDIVAERTAAQGAASAAQAARNDAENAENGAVAALAQAQAARDQAQAHAASVNVENLASVDHDHDDAYEPLNPAILKSDTHADLTVGFRAGTTGAIEVSGTFQPTYHNGNVRRFNLSANSTLAFVAGNFGTHVYLVDRSESNFTLSLSGFDKVVGAVGGRYALVTVIAVDGRSIAFIDDVS</sequence>
<evidence type="ECO:0008006" key="4">
    <source>
        <dbReference type="Google" id="ProtNLM"/>
    </source>
</evidence>